<dbReference type="Gramene" id="TVU38158">
    <property type="protein sequence ID" value="TVU38158"/>
    <property type="gene ID" value="EJB05_11512"/>
</dbReference>
<comment type="caution">
    <text evidence="1">The sequence shown here is derived from an EMBL/GenBank/DDBJ whole genome shotgun (WGS) entry which is preliminary data.</text>
</comment>
<keyword evidence="2" id="KW-1185">Reference proteome</keyword>
<gene>
    <name evidence="1" type="ORF">EJB05_11512</name>
</gene>
<protein>
    <recommendedName>
        <fullName evidence="3">F-box domain-containing protein</fullName>
    </recommendedName>
</protein>
<evidence type="ECO:0000313" key="2">
    <source>
        <dbReference type="Proteomes" id="UP000324897"/>
    </source>
</evidence>
<dbReference type="InterPro" id="IPR036047">
    <property type="entry name" value="F-box-like_dom_sf"/>
</dbReference>
<reference evidence="1 2" key="1">
    <citation type="journal article" date="2019" name="Sci. Rep.">
        <title>A high-quality genome of Eragrostis curvula grass provides insights into Poaceae evolution and supports new strategies to enhance forage quality.</title>
        <authorList>
            <person name="Carballo J."/>
            <person name="Santos B.A.C.M."/>
            <person name="Zappacosta D."/>
            <person name="Garbus I."/>
            <person name="Selva J.P."/>
            <person name="Gallo C.A."/>
            <person name="Diaz A."/>
            <person name="Albertini E."/>
            <person name="Caccamo M."/>
            <person name="Echenique V."/>
        </authorList>
    </citation>
    <scope>NUCLEOTIDE SEQUENCE [LARGE SCALE GENOMIC DNA]</scope>
    <source>
        <strain evidence="2">cv. Victoria</strain>
        <tissue evidence="1">Leaf</tissue>
    </source>
</reference>
<dbReference type="PANTHER" id="PTHR31111">
    <property type="entry name" value="BNAA05G37150D PROTEIN-RELATED"/>
    <property type="match status" value="1"/>
</dbReference>
<dbReference type="Proteomes" id="UP000324897">
    <property type="component" value="Chromosome 4"/>
</dbReference>
<proteinExistence type="predicted"/>
<organism evidence="1 2">
    <name type="scientific">Eragrostis curvula</name>
    <name type="common">weeping love grass</name>
    <dbReference type="NCBI Taxonomy" id="38414"/>
    <lineage>
        <taxon>Eukaryota</taxon>
        <taxon>Viridiplantae</taxon>
        <taxon>Streptophyta</taxon>
        <taxon>Embryophyta</taxon>
        <taxon>Tracheophyta</taxon>
        <taxon>Spermatophyta</taxon>
        <taxon>Magnoliopsida</taxon>
        <taxon>Liliopsida</taxon>
        <taxon>Poales</taxon>
        <taxon>Poaceae</taxon>
        <taxon>PACMAD clade</taxon>
        <taxon>Chloridoideae</taxon>
        <taxon>Eragrostideae</taxon>
        <taxon>Eragrostidinae</taxon>
        <taxon>Eragrostis</taxon>
    </lineage>
</organism>
<name>A0A5J9VQR2_9POAL</name>
<dbReference type="AlphaFoldDB" id="A0A5J9VQR2"/>
<accession>A0A5J9VQR2</accession>
<sequence>MAASLVVRQEKATLADPLANDGVLPTDLLTEALCRLRVVCRSWRSLTSNPCFASAHSSRHPLFAGRFYVEDQEKYEFEIHIFDMFGNTVKRRMCGLGDDLAAHLSTQADLLCVKRQTKRVGEGQDLLLNPATGAVHVLPGVRSSSRCVDAKCFLGHVPSTGEYKELRVLTYCGDNDDDQHAYVRSHHATQRRPWQPELEGARDAVPSSSYKHLAVYTVHGGHL</sequence>
<dbReference type="EMBL" id="RWGY01000007">
    <property type="protein sequence ID" value="TVU38158.1"/>
    <property type="molecule type" value="Genomic_DNA"/>
</dbReference>
<dbReference type="SUPFAM" id="SSF81383">
    <property type="entry name" value="F-box domain"/>
    <property type="match status" value="1"/>
</dbReference>
<evidence type="ECO:0000313" key="1">
    <source>
        <dbReference type="EMBL" id="TVU38158.1"/>
    </source>
</evidence>
<feature type="non-terminal residue" evidence="1">
    <location>
        <position position="1"/>
    </location>
</feature>
<evidence type="ECO:0008006" key="3">
    <source>
        <dbReference type="Google" id="ProtNLM"/>
    </source>
</evidence>
<dbReference type="OrthoDB" id="666248at2759"/>
<dbReference type="PANTHER" id="PTHR31111:SF133">
    <property type="entry name" value="OS07G0196600 PROTEIN"/>
    <property type="match status" value="1"/>
</dbReference>